<protein>
    <recommendedName>
        <fullName evidence="3">PH domain-containing protein</fullName>
    </recommendedName>
</protein>
<name>A0AAE0Q5N4_9TELE</name>
<feature type="region of interest" description="Disordered" evidence="2">
    <location>
        <begin position="716"/>
        <end position="750"/>
    </location>
</feature>
<dbReference type="AlphaFoldDB" id="A0AAE0Q5N4"/>
<dbReference type="GO" id="GO:0005886">
    <property type="term" value="C:plasma membrane"/>
    <property type="evidence" value="ECO:0007669"/>
    <property type="project" value="TreeGrafter"/>
</dbReference>
<dbReference type="InterPro" id="IPR030523">
    <property type="entry name" value="SH2B"/>
</dbReference>
<keyword evidence="1" id="KW-0597">Phosphoprotein</keyword>
<dbReference type="Pfam" id="PF08916">
    <property type="entry name" value="Phe_ZIP"/>
    <property type="match status" value="1"/>
</dbReference>
<dbReference type="PANTHER" id="PTHR10872">
    <property type="entry name" value="SH2B ADAPTER PROTEIN"/>
    <property type="match status" value="1"/>
</dbReference>
<dbReference type="GO" id="GO:0005068">
    <property type="term" value="F:transmembrane receptor protein tyrosine kinase adaptor activity"/>
    <property type="evidence" value="ECO:0007669"/>
    <property type="project" value="TreeGrafter"/>
</dbReference>
<evidence type="ECO:0000256" key="1">
    <source>
        <dbReference type="ARBA" id="ARBA00022553"/>
    </source>
</evidence>
<dbReference type="Proteomes" id="UP001274896">
    <property type="component" value="Unassembled WGS sequence"/>
</dbReference>
<evidence type="ECO:0000313" key="4">
    <source>
        <dbReference type="EMBL" id="KAK3514027.1"/>
    </source>
</evidence>
<keyword evidence="5" id="KW-1185">Reference proteome</keyword>
<dbReference type="InterPro" id="IPR015012">
    <property type="entry name" value="Phe_ZIP"/>
</dbReference>
<dbReference type="GO" id="GO:0035556">
    <property type="term" value="P:intracellular signal transduction"/>
    <property type="evidence" value="ECO:0007669"/>
    <property type="project" value="TreeGrafter"/>
</dbReference>
<sequence length="855" mass="96185">MKLNERSVVHYATCGVPPDKSGFLMKKSERSGTFQRRWCVLKANLLFLFEERGRREPLGLVVLEGCTVELCESERVDFAFAVRFGQSHTHTLAADTQVEMEDWAKALARASFQYLRLVVRELEKQLEEAQKRSEDGAAGGGGESTALRPNPTRRENGISWNEPEDLGIPGRENSVSVSRNKPTVANGVAWEGECGAKGRPPPVPPRRKSPSEMGVACGEVGVSPGTTCFSKLHDWYGKEVAQIRREWLQSHVYETRVELHGSVYEARVELHGSVYEARVELHGSVYEARVELHGSVYEARVELHGSVYEARVELHGSVYEARVELHGSVYEARVELHGSVYEARVELHGSVYEARVELHGSVYEARVELHGSVYEARVELHGSVYEARVELHGSVYEARVELHGSVYEARVELHGSVYEARVELHGSVYEARVELHGSVYEARVELHGSVYEARVELHGSVYEARVELHGSVYEARVELHGSVYEARVELHGSVYEARVELHGSVYEARVELHGSVYEARVELHGSVYEARVELHGSVYSCFSAVLVTAMNGNTIEESPSSIAPPCGWREFCELHASATARELAQHYLRFARTRPPHDVVSPEKFGRHFSLVFQHHFWRDVAKEEAPPPPMTVRTCTFPEVLDYREAGRPVGGASFVILPPKLEQEQPLQNFTTHRHTQGVELAENYAPSPPVPLPSPVNVISKFGRSVCKFFKKRPSRDDSVQDSSGDESERRGGASRAGEHSPVTAAPSGFLGLLKKRKKGKGDVCKEGQLSYLEVNDAISDTTPRWMRCRLLVRRSNDRFQLELYNPPKVRPSTNAFYNLYMLQVMLSRRVFLYLHGYVRIEAVRDDRSVAR</sequence>
<dbReference type="Gene3D" id="2.30.29.30">
    <property type="entry name" value="Pleckstrin-homology domain (PH domain)/Phosphotyrosine-binding domain (PTB)"/>
    <property type="match status" value="2"/>
</dbReference>
<comment type="caution">
    <text evidence="4">The sequence shown here is derived from an EMBL/GenBank/DDBJ whole genome shotgun (WGS) entry which is preliminary data.</text>
</comment>
<feature type="domain" description="PH" evidence="3">
    <location>
        <begin position="17"/>
        <end position="112"/>
    </location>
</feature>
<dbReference type="SUPFAM" id="SSF50729">
    <property type="entry name" value="PH domain-like"/>
    <property type="match status" value="1"/>
</dbReference>
<dbReference type="InterPro" id="IPR036290">
    <property type="entry name" value="Phe_ZIP_sf"/>
</dbReference>
<dbReference type="SMART" id="SM00233">
    <property type="entry name" value="PH"/>
    <property type="match status" value="1"/>
</dbReference>
<organism evidence="4 5">
    <name type="scientific">Hemibagrus guttatus</name>
    <dbReference type="NCBI Taxonomy" id="175788"/>
    <lineage>
        <taxon>Eukaryota</taxon>
        <taxon>Metazoa</taxon>
        <taxon>Chordata</taxon>
        <taxon>Craniata</taxon>
        <taxon>Vertebrata</taxon>
        <taxon>Euteleostomi</taxon>
        <taxon>Actinopterygii</taxon>
        <taxon>Neopterygii</taxon>
        <taxon>Teleostei</taxon>
        <taxon>Ostariophysi</taxon>
        <taxon>Siluriformes</taxon>
        <taxon>Bagridae</taxon>
        <taxon>Hemibagrus</taxon>
    </lineage>
</organism>
<dbReference type="InterPro" id="IPR011993">
    <property type="entry name" value="PH-like_dom_sf"/>
</dbReference>
<feature type="region of interest" description="Disordered" evidence="2">
    <location>
        <begin position="129"/>
        <end position="178"/>
    </location>
</feature>
<dbReference type="Gene3D" id="6.10.140.110">
    <property type="match status" value="1"/>
</dbReference>
<reference evidence="4" key="1">
    <citation type="submission" date="2023-06" db="EMBL/GenBank/DDBJ databases">
        <title>Male Hemibagrus guttatus genome.</title>
        <authorList>
            <person name="Bian C."/>
        </authorList>
    </citation>
    <scope>NUCLEOTIDE SEQUENCE</scope>
    <source>
        <strain evidence="4">Male_cb2023</strain>
        <tissue evidence="4">Muscle</tissue>
    </source>
</reference>
<dbReference type="EMBL" id="JAUCMX010000021">
    <property type="protein sequence ID" value="KAK3514027.1"/>
    <property type="molecule type" value="Genomic_DNA"/>
</dbReference>
<dbReference type="InterPro" id="IPR001849">
    <property type="entry name" value="PH_domain"/>
</dbReference>
<dbReference type="PANTHER" id="PTHR10872:SF1">
    <property type="entry name" value="SH2B ADAPTER PROTEIN 3"/>
    <property type="match status" value="1"/>
</dbReference>
<proteinExistence type="predicted"/>
<evidence type="ECO:0000313" key="5">
    <source>
        <dbReference type="Proteomes" id="UP001274896"/>
    </source>
</evidence>
<gene>
    <name evidence="4" type="ORF">QTP70_001785</name>
</gene>
<accession>A0AAE0Q5N4</accession>
<dbReference type="CDD" id="cd13288">
    <property type="entry name" value="PH_Ses"/>
    <property type="match status" value="1"/>
</dbReference>
<evidence type="ECO:0000259" key="3">
    <source>
        <dbReference type="PROSITE" id="PS50003"/>
    </source>
</evidence>
<dbReference type="SUPFAM" id="SSF109805">
    <property type="entry name" value="Phenylalanine zipper"/>
    <property type="match status" value="1"/>
</dbReference>
<evidence type="ECO:0000256" key="2">
    <source>
        <dbReference type="SAM" id="MobiDB-lite"/>
    </source>
</evidence>
<feature type="region of interest" description="Disordered" evidence="2">
    <location>
        <begin position="191"/>
        <end position="211"/>
    </location>
</feature>
<dbReference type="Pfam" id="PF00169">
    <property type="entry name" value="PH"/>
    <property type="match status" value="1"/>
</dbReference>
<dbReference type="PROSITE" id="PS50003">
    <property type="entry name" value="PH_DOMAIN"/>
    <property type="match status" value="1"/>
</dbReference>